<reference evidence="1 2" key="1">
    <citation type="journal article" date="2018" name="Gigascience">
        <title>Genomes of trombidid mites reveal novel predicted allergens and laterally-transferred genes associated with secondary metabolism.</title>
        <authorList>
            <person name="Dong X."/>
            <person name="Chaisiri K."/>
            <person name="Xia D."/>
            <person name="Armstrong S.D."/>
            <person name="Fang Y."/>
            <person name="Donnelly M.J."/>
            <person name="Kadowaki T."/>
            <person name="McGarry J.W."/>
            <person name="Darby A.C."/>
            <person name="Makepeace B.L."/>
        </authorList>
    </citation>
    <scope>NUCLEOTIDE SEQUENCE [LARGE SCALE GENOMIC DNA]</scope>
    <source>
        <strain evidence="1">UoL-WK</strain>
    </source>
</reference>
<keyword evidence="2" id="KW-1185">Reference proteome</keyword>
<organism evidence="1 2">
    <name type="scientific">Dinothrombium tinctorium</name>
    <dbReference type="NCBI Taxonomy" id="1965070"/>
    <lineage>
        <taxon>Eukaryota</taxon>
        <taxon>Metazoa</taxon>
        <taxon>Ecdysozoa</taxon>
        <taxon>Arthropoda</taxon>
        <taxon>Chelicerata</taxon>
        <taxon>Arachnida</taxon>
        <taxon>Acari</taxon>
        <taxon>Acariformes</taxon>
        <taxon>Trombidiformes</taxon>
        <taxon>Prostigmata</taxon>
        <taxon>Anystina</taxon>
        <taxon>Parasitengona</taxon>
        <taxon>Trombidioidea</taxon>
        <taxon>Trombidiidae</taxon>
        <taxon>Dinothrombium</taxon>
    </lineage>
</organism>
<comment type="caution">
    <text evidence="1">The sequence shown here is derived from an EMBL/GenBank/DDBJ whole genome shotgun (WGS) entry which is preliminary data.</text>
</comment>
<protein>
    <submittedName>
        <fullName evidence="1">Short-chain dehydrogenase-like protein</fullName>
    </submittedName>
</protein>
<dbReference type="InterPro" id="IPR036291">
    <property type="entry name" value="NAD(P)-bd_dom_sf"/>
</dbReference>
<dbReference type="STRING" id="1965070.A0A3S3RJX5"/>
<dbReference type="PANTHER" id="PTHR43975">
    <property type="entry name" value="ZGC:101858"/>
    <property type="match status" value="1"/>
</dbReference>
<sequence length="123" mass="13661">MRCGVFTSSLLDAHFLKNYEKAMRLDLGVTVKICRLTMPYLIESKGVIVNRSSVYAKKPGVGFLLHSISKAAIDMATKRLALEFGPKGVRVNSVNPGINKTSASQPYLEDENYLKEAKNYSVF</sequence>
<accession>A0A3S3RJX5</accession>
<dbReference type="SUPFAM" id="SSF51735">
    <property type="entry name" value="NAD(P)-binding Rossmann-fold domains"/>
    <property type="match status" value="1"/>
</dbReference>
<evidence type="ECO:0000313" key="2">
    <source>
        <dbReference type="Proteomes" id="UP000285301"/>
    </source>
</evidence>
<dbReference type="Proteomes" id="UP000285301">
    <property type="component" value="Unassembled WGS sequence"/>
</dbReference>
<dbReference type="OrthoDB" id="6508339at2759"/>
<evidence type="ECO:0000313" key="1">
    <source>
        <dbReference type="EMBL" id="RWS02097.1"/>
    </source>
</evidence>
<gene>
    <name evidence="1" type="ORF">B4U79_12521</name>
</gene>
<dbReference type="PANTHER" id="PTHR43975:SF2">
    <property type="entry name" value="EG:BACR7A4.14 PROTEIN-RELATED"/>
    <property type="match status" value="1"/>
</dbReference>
<dbReference type="Pfam" id="PF00106">
    <property type="entry name" value="adh_short"/>
    <property type="match status" value="1"/>
</dbReference>
<name>A0A3S3RJX5_9ACAR</name>
<proteinExistence type="predicted"/>
<dbReference type="Gene3D" id="3.40.50.720">
    <property type="entry name" value="NAD(P)-binding Rossmann-like Domain"/>
    <property type="match status" value="1"/>
</dbReference>
<dbReference type="AlphaFoldDB" id="A0A3S3RJX5"/>
<dbReference type="EMBL" id="NCKU01008165">
    <property type="protein sequence ID" value="RWS02097.1"/>
    <property type="molecule type" value="Genomic_DNA"/>
</dbReference>
<dbReference type="InterPro" id="IPR002347">
    <property type="entry name" value="SDR_fam"/>
</dbReference>
<dbReference type="PRINTS" id="PR00081">
    <property type="entry name" value="GDHRDH"/>
</dbReference>